<protein>
    <submittedName>
        <fullName evidence="2">Uncharacterized protein</fullName>
    </submittedName>
</protein>
<dbReference type="STRING" id="1664694.A0A0N1GYY1"/>
<dbReference type="VEuPathDB" id="FungiDB:AB675_1705"/>
<feature type="region of interest" description="Disordered" evidence="1">
    <location>
        <begin position="321"/>
        <end position="358"/>
    </location>
</feature>
<sequence length="430" mass="47872">MHYQSGWVQPMPETMYNLTQSQSPFASNVSNYFRRPAKIVKPSSRNTSPRHLARRRTTTTGSGSNVVMGRTRSVLDKQRANAPQQQDHHINQQSRSRPMSWHPNTYATNISPSMHDTSFYLDNSSVYQPSTFYDATTTSAYGQYTPLTQPVIDEPQIHELITPLESLSAQEFNNHAFDMPAYIDQQYWLPQQNHATMDAMFPPNLNTSFNNIPTYHPQPYHPQQATFFSQDLPTAPSSPDFLPIQGGDIDIEASPLDLNNKASEQPILSKSDADGGEELVAMGLYDSPADVQSSSLLFGSGGGLGLRGGLLERRRSLKLEEAFEPPAESKEQDQSSQGDELESGAEEEEVEDSISEPDDFAAVSISGEETYPMYQQNSLVGHSFLFPSDEKESVTTTVLEQREQDSGMFYPNYVMAQQGLPMSGGGYGYF</sequence>
<dbReference type="RefSeq" id="XP_017996018.1">
    <property type="nucleotide sequence ID" value="XM_018141614.1"/>
</dbReference>
<dbReference type="Proteomes" id="UP000038010">
    <property type="component" value="Unassembled WGS sequence"/>
</dbReference>
<feature type="compositionally biased region" description="Acidic residues" evidence="1">
    <location>
        <begin position="339"/>
        <end position="358"/>
    </location>
</feature>
<accession>A0A0N1GYY1</accession>
<keyword evidence="3" id="KW-1185">Reference proteome</keyword>
<evidence type="ECO:0000313" key="2">
    <source>
        <dbReference type="EMBL" id="KPI36055.1"/>
    </source>
</evidence>
<organism evidence="2 3">
    <name type="scientific">Cyphellophora attinorum</name>
    <dbReference type="NCBI Taxonomy" id="1664694"/>
    <lineage>
        <taxon>Eukaryota</taxon>
        <taxon>Fungi</taxon>
        <taxon>Dikarya</taxon>
        <taxon>Ascomycota</taxon>
        <taxon>Pezizomycotina</taxon>
        <taxon>Eurotiomycetes</taxon>
        <taxon>Chaetothyriomycetidae</taxon>
        <taxon>Chaetothyriales</taxon>
        <taxon>Cyphellophoraceae</taxon>
        <taxon>Cyphellophora</taxon>
    </lineage>
</organism>
<feature type="compositionally biased region" description="Basic and acidic residues" evidence="1">
    <location>
        <begin position="321"/>
        <end position="333"/>
    </location>
</feature>
<evidence type="ECO:0000256" key="1">
    <source>
        <dbReference type="SAM" id="MobiDB-lite"/>
    </source>
</evidence>
<evidence type="ECO:0000313" key="3">
    <source>
        <dbReference type="Proteomes" id="UP000038010"/>
    </source>
</evidence>
<dbReference type="EMBL" id="LFJN01000034">
    <property type="protein sequence ID" value="KPI36055.1"/>
    <property type="molecule type" value="Genomic_DNA"/>
</dbReference>
<name>A0A0N1GYY1_9EURO</name>
<dbReference type="OrthoDB" id="5378435at2759"/>
<reference evidence="2 3" key="1">
    <citation type="submission" date="2015-06" db="EMBL/GenBank/DDBJ databases">
        <title>Draft genome of the ant-associated black yeast Phialophora attae CBS 131958.</title>
        <authorList>
            <person name="Moreno L.F."/>
            <person name="Stielow B.J."/>
            <person name="de Hoog S."/>
            <person name="Vicente V.A."/>
            <person name="Weiss V.A."/>
            <person name="de Vries M."/>
            <person name="Cruz L.M."/>
            <person name="Souza E.M."/>
        </authorList>
    </citation>
    <scope>NUCLEOTIDE SEQUENCE [LARGE SCALE GENOMIC DNA]</scope>
    <source>
        <strain evidence="2 3">CBS 131958</strain>
    </source>
</reference>
<dbReference type="GeneID" id="28733494"/>
<dbReference type="AlphaFoldDB" id="A0A0N1GYY1"/>
<proteinExistence type="predicted"/>
<comment type="caution">
    <text evidence="2">The sequence shown here is derived from an EMBL/GenBank/DDBJ whole genome shotgun (WGS) entry which is preliminary data.</text>
</comment>
<feature type="region of interest" description="Disordered" evidence="1">
    <location>
        <begin position="36"/>
        <end position="101"/>
    </location>
</feature>
<gene>
    <name evidence="2" type="ORF">AB675_1705</name>
</gene>
<feature type="compositionally biased region" description="Polar residues" evidence="1">
    <location>
        <begin position="81"/>
        <end position="101"/>
    </location>
</feature>